<protein>
    <submittedName>
        <fullName evidence="2">Uncharacterized protein</fullName>
    </submittedName>
</protein>
<reference evidence="2 3" key="1">
    <citation type="submission" date="2023-12" db="EMBL/GenBank/DDBJ databases">
        <title>A high-quality genome assembly for Dillenia turbinata (Dilleniales).</title>
        <authorList>
            <person name="Chanderbali A."/>
        </authorList>
    </citation>
    <scope>NUCLEOTIDE SEQUENCE [LARGE SCALE GENOMIC DNA]</scope>
    <source>
        <strain evidence="2">LSX21</strain>
        <tissue evidence="2">Leaf</tissue>
    </source>
</reference>
<dbReference type="Proteomes" id="UP001370490">
    <property type="component" value="Unassembled WGS sequence"/>
</dbReference>
<dbReference type="EMBL" id="JBAMMX010000008">
    <property type="protein sequence ID" value="KAK6934355.1"/>
    <property type="molecule type" value="Genomic_DNA"/>
</dbReference>
<feature type="transmembrane region" description="Helical" evidence="1">
    <location>
        <begin position="20"/>
        <end position="44"/>
    </location>
</feature>
<keyword evidence="1" id="KW-0472">Membrane</keyword>
<evidence type="ECO:0000313" key="2">
    <source>
        <dbReference type="EMBL" id="KAK6934355.1"/>
    </source>
</evidence>
<keyword evidence="3" id="KW-1185">Reference proteome</keyword>
<keyword evidence="1" id="KW-1133">Transmembrane helix</keyword>
<name>A0AAN8VHU9_9MAGN</name>
<accession>A0AAN8VHU9</accession>
<gene>
    <name evidence="2" type="ORF">RJ641_034510</name>
</gene>
<evidence type="ECO:0000313" key="3">
    <source>
        <dbReference type="Proteomes" id="UP001370490"/>
    </source>
</evidence>
<dbReference type="AlphaFoldDB" id="A0AAN8VHU9"/>
<evidence type="ECO:0000256" key="1">
    <source>
        <dbReference type="SAM" id="Phobius"/>
    </source>
</evidence>
<organism evidence="2 3">
    <name type="scientific">Dillenia turbinata</name>
    <dbReference type="NCBI Taxonomy" id="194707"/>
    <lineage>
        <taxon>Eukaryota</taxon>
        <taxon>Viridiplantae</taxon>
        <taxon>Streptophyta</taxon>
        <taxon>Embryophyta</taxon>
        <taxon>Tracheophyta</taxon>
        <taxon>Spermatophyta</taxon>
        <taxon>Magnoliopsida</taxon>
        <taxon>eudicotyledons</taxon>
        <taxon>Gunneridae</taxon>
        <taxon>Pentapetalae</taxon>
        <taxon>Dilleniales</taxon>
        <taxon>Dilleniaceae</taxon>
        <taxon>Dillenia</taxon>
    </lineage>
</organism>
<keyword evidence="1" id="KW-0812">Transmembrane</keyword>
<sequence>MVELVPLTSTRIPGEMSFNVPFLSGIGFCLFATQTTVVPFEIFLNHIPKYRLLEVPGLKNPSSKTPPEETIVFPPSLSITSGNRISSALETLKTEKSRGRRIASLGKGALAREGEKESTQKVAFAAFI</sequence>
<proteinExistence type="predicted"/>
<comment type="caution">
    <text evidence="2">The sequence shown here is derived from an EMBL/GenBank/DDBJ whole genome shotgun (WGS) entry which is preliminary data.</text>
</comment>